<keyword evidence="6" id="KW-0687">Ribonucleoprotein</keyword>
<name>G3W927_SARHA</name>
<dbReference type="AlphaFoldDB" id="G3W927"/>
<organism evidence="10 11">
    <name type="scientific">Sarcophilus harrisii</name>
    <name type="common">Tasmanian devil</name>
    <name type="synonym">Sarcophilus laniarius</name>
    <dbReference type="NCBI Taxonomy" id="9305"/>
    <lineage>
        <taxon>Eukaryota</taxon>
        <taxon>Metazoa</taxon>
        <taxon>Chordata</taxon>
        <taxon>Craniata</taxon>
        <taxon>Vertebrata</taxon>
        <taxon>Euteleostomi</taxon>
        <taxon>Mammalia</taxon>
        <taxon>Metatheria</taxon>
        <taxon>Dasyuromorphia</taxon>
        <taxon>Dasyuridae</taxon>
        <taxon>Sarcophilus</taxon>
    </lineage>
</organism>
<dbReference type="GO" id="GO:0005762">
    <property type="term" value="C:mitochondrial large ribosomal subunit"/>
    <property type="evidence" value="ECO:0007669"/>
    <property type="project" value="InterPro"/>
</dbReference>
<accession>G3W927</accession>
<evidence type="ECO:0000313" key="11">
    <source>
        <dbReference type="Proteomes" id="UP000007648"/>
    </source>
</evidence>
<feature type="region of interest" description="Disordered" evidence="9">
    <location>
        <begin position="194"/>
        <end position="214"/>
    </location>
</feature>
<comment type="subcellular location">
    <subcellularLocation>
        <location evidence="1">Mitochondrion</location>
    </subcellularLocation>
</comment>
<dbReference type="InterPro" id="IPR039145">
    <property type="entry name" value="Ribosomal_mL40_metazoa/plant"/>
</dbReference>
<dbReference type="FunFam" id="6.10.250.3440:FF:000001">
    <property type="entry name" value="Mitochondrial ribosomal protein L40"/>
    <property type="match status" value="1"/>
</dbReference>
<evidence type="ECO:0000313" key="10">
    <source>
        <dbReference type="Ensembl" id="ENSSHAP00000011932.2"/>
    </source>
</evidence>
<dbReference type="FunCoup" id="G3W927">
    <property type="interactions" value="2098"/>
</dbReference>
<dbReference type="Pfam" id="PF09812">
    <property type="entry name" value="MRP-L28"/>
    <property type="match status" value="1"/>
</dbReference>
<reference evidence="10" key="3">
    <citation type="submission" date="2025-09" db="UniProtKB">
        <authorList>
            <consortium name="Ensembl"/>
        </authorList>
    </citation>
    <scope>IDENTIFICATION</scope>
</reference>
<evidence type="ECO:0000256" key="8">
    <source>
        <dbReference type="ARBA" id="ARBA00083752"/>
    </source>
</evidence>
<feature type="compositionally biased region" description="Basic and acidic residues" evidence="9">
    <location>
        <begin position="1"/>
        <end position="12"/>
    </location>
</feature>
<dbReference type="Ensembl" id="ENSSHAT00000012030.2">
    <property type="protein sequence ID" value="ENSSHAP00000011932.2"/>
    <property type="gene ID" value="ENSSHAG00000010239.2"/>
</dbReference>
<keyword evidence="5" id="KW-0496">Mitochondrion</keyword>
<sequence length="227" mass="25758">LRLREGRGRGGGETRAGGSPEPTWLCLRTAPLPPPRGSLPLGPFGGRGLGPVRENHQLSVLGLRAALPVRGEPLKKKKKVDPRKEQAAKERLKKRIKKLEKATQELIPIEDFVTPVKCLAEERQRPQLELPPEDSERRIFLMQKWAFYKQQEQEAERGKIASMLEAQQEALRELRLESEQLYQAAARRDEGLFPFEKEGPSYTPATPGYQAPEGKYNDVTKVYVQKR</sequence>
<evidence type="ECO:0000256" key="2">
    <source>
        <dbReference type="ARBA" id="ARBA00009360"/>
    </source>
</evidence>
<dbReference type="PANTHER" id="PTHR13359:SF2">
    <property type="entry name" value="LARGE RIBOSOMAL SUBUNIT PROTEIN ML40"/>
    <property type="match status" value="1"/>
</dbReference>
<evidence type="ECO:0000256" key="1">
    <source>
        <dbReference type="ARBA" id="ARBA00004173"/>
    </source>
</evidence>
<comment type="similarity">
    <text evidence="2">Belongs to the mitochondrion-specific ribosomal protein mL40 family.</text>
</comment>
<dbReference type="STRING" id="9305.ENSSHAP00000011932"/>
<dbReference type="InterPro" id="IPR019192">
    <property type="entry name" value="Ribosomal_mL40"/>
</dbReference>
<gene>
    <name evidence="10" type="primary">MRPL40</name>
</gene>
<evidence type="ECO:0000256" key="6">
    <source>
        <dbReference type="ARBA" id="ARBA00023274"/>
    </source>
</evidence>
<reference evidence="10 11" key="1">
    <citation type="journal article" date="2011" name="Proc. Natl. Acad. Sci. U.S.A.">
        <title>Genetic diversity and population structure of the endangered marsupial Sarcophilus harrisii (Tasmanian devil).</title>
        <authorList>
            <person name="Miller W."/>
            <person name="Hayes V.M."/>
            <person name="Ratan A."/>
            <person name="Petersen D.C."/>
            <person name="Wittekindt N.E."/>
            <person name="Miller J."/>
            <person name="Walenz B."/>
            <person name="Knight J."/>
            <person name="Qi J."/>
            <person name="Zhao F."/>
            <person name="Wang Q."/>
            <person name="Bedoya-Reina O.C."/>
            <person name="Katiyar N."/>
            <person name="Tomsho L.P."/>
            <person name="Kasson L.M."/>
            <person name="Hardie R.A."/>
            <person name="Woodbridge P."/>
            <person name="Tindall E.A."/>
            <person name="Bertelsen M.F."/>
            <person name="Dixon D."/>
            <person name="Pyecroft S."/>
            <person name="Helgen K.M."/>
            <person name="Lesk A.M."/>
            <person name="Pringle T.H."/>
            <person name="Patterson N."/>
            <person name="Zhang Y."/>
            <person name="Kreiss A."/>
            <person name="Woods G.M."/>
            <person name="Jones M.E."/>
            <person name="Schuster S.C."/>
        </authorList>
    </citation>
    <scope>NUCLEOTIDE SEQUENCE [LARGE SCALE GENOMIC DNA]</scope>
</reference>
<dbReference type="HOGENOM" id="CLU_087493_0_0_1"/>
<keyword evidence="4" id="KW-0689">Ribosomal protein</keyword>
<protein>
    <recommendedName>
        <fullName evidence="7">Large ribosomal subunit protein mL40</fullName>
    </recommendedName>
    <alternativeName>
        <fullName evidence="8">39S ribosomal protein L40, mitochondrial</fullName>
    </alternativeName>
</protein>
<keyword evidence="3" id="KW-0809">Transit peptide</keyword>
<evidence type="ECO:0000256" key="4">
    <source>
        <dbReference type="ARBA" id="ARBA00022980"/>
    </source>
</evidence>
<feature type="region of interest" description="Disordered" evidence="9">
    <location>
        <begin position="1"/>
        <end position="31"/>
    </location>
</feature>
<evidence type="ECO:0000256" key="3">
    <source>
        <dbReference type="ARBA" id="ARBA00022946"/>
    </source>
</evidence>
<feature type="region of interest" description="Disordered" evidence="9">
    <location>
        <begin position="71"/>
        <end position="91"/>
    </location>
</feature>
<reference evidence="10" key="2">
    <citation type="submission" date="2025-08" db="UniProtKB">
        <authorList>
            <consortium name="Ensembl"/>
        </authorList>
    </citation>
    <scope>IDENTIFICATION</scope>
</reference>
<dbReference type="InParanoid" id="G3W927"/>
<evidence type="ECO:0000256" key="7">
    <source>
        <dbReference type="ARBA" id="ARBA00035192"/>
    </source>
</evidence>
<evidence type="ECO:0000256" key="5">
    <source>
        <dbReference type="ARBA" id="ARBA00023128"/>
    </source>
</evidence>
<proteinExistence type="inferred from homology"/>
<dbReference type="Gene3D" id="6.10.250.3440">
    <property type="match status" value="1"/>
</dbReference>
<dbReference type="GeneTree" id="ENSGT00390000010239"/>
<dbReference type="PANTHER" id="PTHR13359">
    <property type="entry name" value="39S RIBOSOMAL PROTEIN L40, MITOCHONDRIAL"/>
    <property type="match status" value="1"/>
</dbReference>
<dbReference type="eggNOG" id="KOG4778">
    <property type="taxonomic scope" value="Eukaryota"/>
</dbReference>
<keyword evidence="11" id="KW-1185">Reference proteome</keyword>
<dbReference type="Proteomes" id="UP000007648">
    <property type="component" value="Unassembled WGS sequence"/>
</dbReference>
<evidence type="ECO:0000256" key="9">
    <source>
        <dbReference type="SAM" id="MobiDB-lite"/>
    </source>
</evidence>